<dbReference type="CDD" id="cd05121">
    <property type="entry name" value="ABC1_ADCK3-like"/>
    <property type="match status" value="1"/>
</dbReference>
<dbReference type="Proteomes" id="UP001190700">
    <property type="component" value="Unassembled WGS sequence"/>
</dbReference>
<dbReference type="Gene3D" id="1.10.510.10">
    <property type="entry name" value="Transferase(Phosphotransferase) domain 1"/>
    <property type="match status" value="1"/>
</dbReference>
<feature type="transmembrane region" description="Helical" evidence="3">
    <location>
        <begin position="733"/>
        <end position="758"/>
    </location>
</feature>
<reference evidence="5 6" key="1">
    <citation type="journal article" date="2015" name="Genome Biol. Evol.">
        <title>Comparative Genomics of a Bacterivorous Green Alga Reveals Evolutionary Causalities and Consequences of Phago-Mixotrophic Mode of Nutrition.</title>
        <authorList>
            <person name="Burns J.A."/>
            <person name="Paasch A."/>
            <person name="Narechania A."/>
            <person name="Kim E."/>
        </authorList>
    </citation>
    <scope>NUCLEOTIDE SEQUENCE [LARGE SCALE GENOMIC DNA]</scope>
    <source>
        <strain evidence="5 6">PLY_AMNH</strain>
    </source>
</reference>
<dbReference type="EMBL" id="LGRX02003988">
    <property type="protein sequence ID" value="KAK3281161.1"/>
    <property type="molecule type" value="Genomic_DNA"/>
</dbReference>
<dbReference type="PANTHER" id="PTHR10566:SF123">
    <property type="entry name" value="PROTEIN KINASE SUPERFAMILY PROTEIN"/>
    <property type="match status" value="1"/>
</dbReference>
<evidence type="ECO:0000313" key="5">
    <source>
        <dbReference type="EMBL" id="KAK3281161.1"/>
    </source>
</evidence>
<dbReference type="InterPro" id="IPR011009">
    <property type="entry name" value="Kinase-like_dom_sf"/>
</dbReference>
<keyword evidence="6" id="KW-1185">Reference proteome</keyword>
<gene>
    <name evidence="5" type="ORF">CYMTET_11036</name>
</gene>
<dbReference type="InterPro" id="IPR050154">
    <property type="entry name" value="UbiB_kinase"/>
</dbReference>
<evidence type="ECO:0000256" key="2">
    <source>
        <dbReference type="SAM" id="MobiDB-lite"/>
    </source>
</evidence>
<accession>A0AAE0LD81</accession>
<keyword evidence="3" id="KW-0472">Membrane</keyword>
<comment type="caution">
    <text evidence="5">The sequence shown here is derived from an EMBL/GenBank/DDBJ whole genome shotgun (WGS) entry which is preliminary data.</text>
</comment>
<feature type="region of interest" description="Disordered" evidence="2">
    <location>
        <begin position="37"/>
        <end position="85"/>
    </location>
</feature>
<proteinExistence type="inferred from homology"/>
<feature type="domain" description="ABC1 atypical kinase-like" evidence="4">
    <location>
        <begin position="230"/>
        <end position="438"/>
    </location>
</feature>
<feature type="compositionally biased region" description="Basic residues" evidence="2">
    <location>
        <begin position="47"/>
        <end position="60"/>
    </location>
</feature>
<organism evidence="5 6">
    <name type="scientific">Cymbomonas tetramitiformis</name>
    <dbReference type="NCBI Taxonomy" id="36881"/>
    <lineage>
        <taxon>Eukaryota</taxon>
        <taxon>Viridiplantae</taxon>
        <taxon>Chlorophyta</taxon>
        <taxon>Pyramimonadophyceae</taxon>
        <taxon>Pyramimonadales</taxon>
        <taxon>Pyramimonadaceae</taxon>
        <taxon>Cymbomonas</taxon>
    </lineage>
</organism>
<keyword evidence="3" id="KW-1133">Transmembrane helix</keyword>
<dbReference type="PANTHER" id="PTHR10566">
    <property type="entry name" value="CHAPERONE-ACTIVITY OF BC1 COMPLEX CABC1 -RELATED"/>
    <property type="match status" value="1"/>
</dbReference>
<evidence type="ECO:0000256" key="3">
    <source>
        <dbReference type="SAM" id="Phobius"/>
    </source>
</evidence>
<dbReference type="AlphaFoldDB" id="A0AAE0LD81"/>
<dbReference type="Pfam" id="PF03109">
    <property type="entry name" value="ABC1"/>
    <property type="match status" value="1"/>
</dbReference>
<name>A0AAE0LD81_9CHLO</name>
<feature type="region of interest" description="Disordered" evidence="2">
    <location>
        <begin position="691"/>
        <end position="710"/>
    </location>
</feature>
<evidence type="ECO:0000259" key="4">
    <source>
        <dbReference type="Pfam" id="PF03109"/>
    </source>
</evidence>
<dbReference type="InterPro" id="IPR004147">
    <property type="entry name" value="ABC1_dom"/>
</dbReference>
<protein>
    <recommendedName>
        <fullName evidence="4">ABC1 atypical kinase-like domain-containing protein</fullName>
    </recommendedName>
</protein>
<sequence length="791" mass="86935">MLSCQIRQLCGRKEDGQIHQNVMPSPLRHPACRPRTRLLQSKPQPLRLRRTSHSQRRISRHAAADPGDMPPAPEVSRSSEKDVIEAPARPSTIEDPYLAVAGEYDAEKLSAFFSKRPMEVARRLYRATSVLTKAWRVWQAEEAADAAQRTRGKVLCDALSELGPVFVKVGQTMSQRKDVIGDEAASALKGLQQMNTPFDDELAYRTILEDLKHDGPLAPNFPLGVMGPPLFAHFQPGHVAAASLGQVYKARTHSGEDVAIKVLRPGVFKLVATDMHVLLLMLKTLQKLWKSKTDYQPIAVEIGTGVFRELDYHLEAENASNFNTAHAFLGFVRAPRWFPEYSGPKGTAKVLALEWINGAHLGGLSPERQMKLTRMMVDASVAQLIRTGVVHADPHEGNIMLDTEDRLVYLDFGLMTYVDAQVMEAFASGVCNLLAGNWVELAYDFRKCGIAPQQDFLRKDPQEKGKFLRISAEDFGDALRVAIEGEEKGRSQFGALAPALGGMSRGYKMLTPPYIVLLCRTFLTLEGIAAKVDPNFSVYMASLPYAVRRILSPETNQGKEALRNALLTERGDFKFQRLNEILAQVEDLADDPKQAPEAVKLETPGKGSPELPAAAEDAQGGMQTVQGLLGVGEGAALRRVMYDSNSQSLARYLRTREARMLRRMSTAKLAATLKTVARNVAVPFRSAPPLPEVIASPSSSEDSDTTAAEKRRTKRAIKVITYTHLRRLFTSGLGGIIALLTLVAVGMRVVGGAMLLVMTDGLKATYKKVLAMLGMDAAVRSPTQKPAYVSE</sequence>
<dbReference type="SUPFAM" id="SSF56112">
    <property type="entry name" value="Protein kinase-like (PK-like)"/>
    <property type="match status" value="1"/>
</dbReference>
<evidence type="ECO:0000313" key="6">
    <source>
        <dbReference type="Proteomes" id="UP001190700"/>
    </source>
</evidence>
<comment type="similarity">
    <text evidence="1">Belongs to the protein kinase superfamily. ADCK protein kinase family.</text>
</comment>
<keyword evidence="3" id="KW-0812">Transmembrane</keyword>
<evidence type="ECO:0000256" key="1">
    <source>
        <dbReference type="ARBA" id="ARBA00009670"/>
    </source>
</evidence>